<name>A0A8J3Z4D8_9ACTN</name>
<organism evidence="2 3">
    <name type="scientific">Virgisporangium aurantiacum</name>
    <dbReference type="NCBI Taxonomy" id="175570"/>
    <lineage>
        <taxon>Bacteria</taxon>
        <taxon>Bacillati</taxon>
        <taxon>Actinomycetota</taxon>
        <taxon>Actinomycetes</taxon>
        <taxon>Micromonosporales</taxon>
        <taxon>Micromonosporaceae</taxon>
        <taxon>Virgisporangium</taxon>
    </lineage>
</organism>
<dbReference type="EMBL" id="BOPG01000023">
    <property type="protein sequence ID" value="GIJ56197.1"/>
    <property type="molecule type" value="Genomic_DNA"/>
</dbReference>
<comment type="caution">
    <text evidence="2">The sequence shown here is derived from an EMBL/GenBank/DDBJ whole genome shotgun (WGS) entry which is preliminary data.</text>
</comment>
<feature type="region of interest" description="Disordered" evidence="1">
    <location>
        <begin position="1"/>
        <end position="22"/>
    </location>
</feature>
<keyword evidence="3" id="KW-1185">Reference proteome</keyword>
<dbReference type="RefSeq" id="WP_203994081.1">
    <property type="nucleotide sequence ID" value="NZ_BOPG01000023.1"/>
</dbReference>
<sequence>MDTGPDDGMSRGSDRRHRFPGRKSRINLRFDMDEHHEVASAAIRAGLTPSGFCADVSLAAARGTAHAAHPVAGLDVTWAELAGLQRDLFAARTAATELGAALGQTADAINTVDQAPPWLGDAVNHAELTLDRIDSVVDRIDQRLR</sequence>
<proteinExistence type="predicted"/>
<evidence type="ECO:0000313" key="2">
    <source>
        <dbReference type="EMBL" id="GIJ56197.1"/>
    </source>
</evidence>
<reference evidence="2" key="1">
    <citation type="submission" date="2021-01" db="EMBL/GenBank/DDBJ databases">
        <title>Whole genome shotgun sequence of Virgisporangium aurantiacum NBRC 16421.</title>
        <authorList>
            <person name="Komaki H."/>
            <person name="Tamura T."/>
        </authorList>
    </citation>
    <scope>NUCLEOTIDE SEQUENCE</scope>
    <source>
        <strain evidence="2">NBRC 16421</strain>
    </source>
</reference>
<protein>
    <submittedName>
        <fullName evidence="2">Uncharacterized protein</fullName>
    </submittedName>
</protein>
<dbReference type="Proteomes" id="UP000612585">
    <property type="component" value="Unassembled WGS sequence"/>
</dbReference>
<accession>A0A8J3Z4D8</accession>
<dbReference type="AlphaFoldDB" id="A0A8J3Z4D8"/>
<gene>
    <name evidence="2" type="ORF">Vau01_037130</name>
</gene>
<evidence type="ECO:0000256" key="1">
    <source>
        <dbReference type="SAM" id="MobiDB-lite"/>
    </source>
</evidence>
<evidence type="ECO:0000313" key="3">
    <source>
        <dbReference type="Proteomes" id="UP000612585"/>
    </source>
</evidence>